<dbReference type="PANTHER" id="PTHR35446">
    <property type="entry name" value="SI:CH211-175M2.5"/>
    <property type="match status" value="1"/>
</dbReference>
<name>A0A840S239_9BURK</name>
<evidence type="ECO:0000313" key="3">
    <source>
        <dbReference type="Proteomes" id="UP000554837"/>
    </source>
</evidence>
<dbReference type="Gene3D" id="1.20.1290.10">
    <property type="entry name" value="AhpD-like"/>
    <property type="match status" value="1"/>
</dbReference>
<dbReference type="OrthoDB" id="9808310at2"/>
<dbReference type="Gene3D" id="1.20.5.810">
    <property type="entry name" value="AhpD-like"/>
    <property type="match status" value="1"/>
</dbReference>
<keyword evidence="2" id="KW-0575">Peroxidase</keyword>
<dbReference type="InterPro" id="IPR029032">
    <property type="entry name" value="AhpD-like"/>
</dbReference>
<dbReference type="InterPro" id="IPR010195">
    <property type="entry name" value="Uncharacterised_peroxidase-rel"/>
</dbReference>
<reference evidence="2 3" key="1">
    <citation type="submission" date="2020-08" db="EMBL/GenBank/DDBJ databases">
        <title>Genomic Encyclopedia of Type Strains, Phase IV (KMG-IV): sequencing the most valuable type-strain genomes for metagenomic binning, comparative biology and taxonomic classification.</title>
        <authorList>
            <person name="Goeker M."/>
        </authorList>
    </citation>
    <scope>NUCLEOTIDE SEQUENCE [LARGE SCALE GENOMIC DNA]</scope>
    <source>
        <strain evidence="2 3">DSM 23958</strain>
    </source>
</reference>
<keyword evidence="3" id="KW-1185">Reference proteome</keyword>
<keyword evidence="2" id="KW-0560">Oxidoreductase</keyword>
<dbReference type="Proteomes" id="UP000554837">
    <property type="component" value="Unassembled WGS sequence"/>
</dbReference>
<proteinExistence type="predicted"/>
<dbReference type="GO" id="GO:0051920">
    <property type="term" value="F:peroxiredoxin activity"/>
    <property type="evidence" value="ECO:0007669"/>
    <property type="project" value="InterPro"/>
</dbReference>
<dbReference type="SUPFAM" id="SSF69118">
    <property type="entry name" value="AhpD-like"/>
    <property type="match status" value="1"/>
</dbReference>
<dbReference type="NCBIfam" id="TIGR00778">
    <property type="entry name" value="ahpD_dom"/>
    <property type="match status" value="1"/>
</dbReference>
<evidence type="ECO:0000259" key="1">
    <source>
        <dbReference type="Pfam" id="PF02627"/>
    </source>
</evidence>
<dbReference type="Pfam" id="PF02627">
    <property type="entry name" value="CMD"/>
    <property type="match status" value="1"/>
</dbReference>
<gene>
    <name evidence="2" type="ORF">HNQ51_001106</name>
</gene>
<sequence>MNPICRYPVPTVAELPDDLRQRILEVQEKAGFVPNVFLALARRPAELRAFLAYHDALLLREGGLTKAEKEMVIVATSGANRCLYCVVAHGAILRVYAKAPRLADQLATNPLKAEVNPRQAALLAFAMKVCLDAQGLTESDYAALKAHGLDDEDAWDLISIVGLFGMSNRIANSISLMPNDEFYLMGRQPRSKT</sequence>
<evidence type="ECO:0000313" key="2">
    <source>
        <dbReference type="EMBL" id="MBB5203813.1"/>
    </source>
</evidence>
<dbReference type="InterPro" id="IPR003779">
    <property type="entry name" value="CMD-like"/>
</dbReference>
<dbReference type="PANTHER" id="PTHR35446:SF2">
    <property type="entry name" value="CARBOXYMUCONOLACTONE DECARBOXYLASE-LIKE DOMAIN-CONTAINING PROTEIN"/>
    <property type="match status" value="1"/>
</dbReference>
<dbReference type="RefSeq" id="WP_138857164.1">
    <property type="nucleotide sequence ID" value="NZ_CP040709.1"/>
</dbReference>
<organism evidence="2 3">
    <name type="scientific">Inhella inkyongensis</name>
    <dbReference type="NCBI Taxonomy" id="392593"/>
    <lineage>
        <taxon>Bacteria</taxon>
        <taxon>Pseudomonadati</taxon>
        <taxon>Pseudomonadota</taxon>
        <taxon>Betaproteobacteria</taxon>
        <taxon>Burkholderiales</taxon>
        <taxon>Sphaerotilaceae</taxon>
        <taxon>Inhella</taxon>
    </lineage>
</organism>
<dbReference type="InterPro" id="IPR004675">
    <property type="entry name" value="AhpD_core"/>
</dbReference>
<dbReference type="AlphaFoldDB" id="A0A840S239"/>
<feature type="domain" description="Carboxymuconolactone decarboxylase-like" evidence="1">
    <location>
        <begin position="44"/>
        <end position="94"/>
    </location>
</feature>
<comment type="caution">
    <text evidence="2">The sequence shown here is derived from an EMBL/GenBank/DDBJ whole genome shotgun (WGS) entry which is preliminary data.</text>
</comment>
<accession>A0A840S239</accession>
<protein>
    <submittedName>
        <fullName evidence="2">Putative peroxidase-related enzyme</fullName>
    </submittedName>
</protein>
<dbReference type="NCBIfam" id="TIGR01926">
    <property type="entry name" value="peroxid_rel"/>
    <property type="match status" value="1"/>
</dbReference>
<dbReference type="EMBL" id="JACHHO010000001">
    <property type="protein sequence ID" value="MBB5203813.1"/>
    <property type="molecule type" value="Genomic_DNA"/>
</dbReference>